<comment type="caution">
    <text evidence="2">The sequence shown here is derived from an EMBL/GenBank/DDBJ whole genome shotgun (WGS) entry which is preliminary data.</text>
</comment>
<reference evidence="2 3" key="1">
    <citation type="submission" date="2023-10" db="EMBL/GenBank/DDBJ databases">
        <title>Draft genome sequence of Xylaria bambusicola isolate GMP-LS, the root and basal stem rot pathogen of sugarcane in Indonesia.</title>
        <authorList>
            <person name="Selvaraj P."/>
            <person name="Muralishankar V."/>
            <person name="Muruganantham S."/>
            <person name="Sp S."/>
            <person name="Haryani S."/>
            <person name="Lau K.J.X."/>
            <person name="Naqvi N.I."/>
        </authorList>
    </citation>
    <scope>NUCLEOTIDE SEQUENCE [LARGE SCALE GENOMIC DNA]</scope>
    <source>
        <strain evidence="2">GMP-LS</strain>
    </source>
</reference>
<organism evidence="2 3">
    <name type="scientific">Xylaria bambusicola</name>
    <dbReference type="NCBI Taxonomy" id="326684"/>
    <lineage>
        <taxon>Eukaryota</taxon>
        <taxon>Fungi</taxon>
        <taxon>Dikarya</taxon>
        <taxon>Ascomycota</taxon>
        <taxon>Pezizomycotina</taxon>
        <taxon>Sordariomycetes</taxon>
        <taxon>Xylariomycetidae</taxon>
        <taxon>Xylariales</taxon>
        <taxon>Xylariaceae</taxon>
        <taxon>Xylaria</taxon>
    </lineage>
</organism>
<gene>
    <name evidence="2" type="ORF">RRF57_006381</name>
</gene>
<dbReference type="AlphaFoldDB" id="A0AAN7Z9U4"/>
<dbReference type="Proteomes" id="UP001305414">
    <property type="component" value="Unassembled WGS sequence"/>
</dbReference>
<dbReference type="EMBL" id="JAWHQM010000016">
    <property type="protein sequence ID" value="KAK5630666.1"/>
    <property type="molecule type" value="Genomic_DNA"/>
</dbReference>
<proteinExistence type="predicted"/>
<keyword evidence="3" id="KW-1185">Reference proteome</keyword>
<protein>
    <submittedName>
        <fullName evidence="2">Uncharacterized protein</fullName>
    </submittedName>
</protein>
<evidence type="ECO:0000256" key="1">
    <source>
        <dbReference type="SAM" id="MobiDB-lite"/>
    </source>
</evidence>
<feature type="region of interest" description="Disordered" evidence="1">
    <location>
        <begin position="51"/>
        <end position="81"/>
    </location>
</feature>
<evidence type="ECO:0000313" key="3">
    <source>
        <dbReference type="Proteomes" id="UP001305414"/>
    </source>
</evidence>
<sequence>MSLNPIQFLKACCCLPQRRSKPSPRPSSPIRRSEHYNSRLRANLGWEVPERSAPGHSSHLETHTTTAPDQSSPRPRIRSEGRFPIKISSEVQWVKTSMDRERLKELYNLVHATLEHVPYAICGLGALIDHGFTGRKTNRISILCPQTSKNAVKSWAATRGYKIYGDSICVPTKDGIRRVRIKYIEFGFEQLQCVKSDFSNATVLSLTSTLDNIAAGHLDNLRRRDERALIMIAGDVFWVLKLMAQRHENIDSRLLPTFLGEEFFADFTARHSNARREMALAGIDVGAALAKHRTAAALREHDQLLRDHGLKGDVADTQVGQFENMKSIGNKSVYTLHGREAGGELTAPPMPQPPEQSYARGINFSGRNLTASKPPRKPKSIERPVADWV</sequence>
<feature type="compositionally biased region" description="Polar residues" evidence="1">
    <location>
        <begin position="63"/>
        <end position="73"/>
    </location>
</feature>
<feature type="region of interest" description="Disordered" evidence="1">
    <location>
        <begin position="341"/>
        <end position="389"/>
    </location>
</feature>
<name>A0AAN7Z9U4_9PEZI</name>
<accession>A0AAN7Z9U4</accession>
<feature type="compositionally biased region" description="Basic and acidic residues" evidence="1">
    <location>
        <begin position="379"/>
        <end position="389"/>
    </location>
</feature>
<evidence type="ECO:0000313" key="2">
    <source>
        <dbReference type="EMBL" id="KAK5630666.1"/>
    </source>
</evidence>